<gene>
    <name evidence="1" type="ORF">TNCV_4845901</name>
</gene>
<keyword evidence="2" id="KW-1185">Reference proteome</keyword>
<evidence type="ECO:0000313" key="1">
    <source>
        <dbReference type="EMBL" id="GFY36218.1"/>
    </source>
</evidence>
<protein>
    <submittedName>
        <fullName evidence="1">Uncharacterized protein</fullName>
    </submittedName>
</protein>
<name>A0A8X6WJH1_TRICX</name>
<reference evidence="1" key="1">
    <citation type="submission" date="2020-08" db="EMBL/GenBank/DDBJ databases">
        <title>Multicomponent nature underlies the extraordinary mechanical properties of spider dragline silk.</title>
        <authorList>
            <person name="Kono N."/>
            <person name="Nakamura H."/>
            <person name="Mori M."/>
            <person name="Yoshida Y."/>
            <person name="Ohtoshi R."/>
            <person name="Malay A.D."/>
            <person name="Moran D.A.P."/>
            <person name="Tomita M."/>
            <person name="Numata K."/>
            <person name="Arakawa K."/>
        </authorList>
    </citation>
    <scope>NUCLEOTIDE SEQUENCE</scope>
</reference>
<evidence type="ECO:0000313" key="2">
    <source>
        <dbReference type="Proteomes" id="UP000887159"/>
    </source>
</evidence>
<dbReference type="Proteomes" id="UP000887159">
    <property type="component" value="Unassembled WGS sequence"/>
</dbReference>
<dbReference type="EMBL" id="BMAU01021435">
    <property type="protein sequence ID" value="GFY36218.1"/>
    <property type="molecule type" value="Genomic_DNA"/>
</dbReference>
<sequence length="78" mass="8957">MQAIRYFTRQDVDRLETLQSVEDVTMVVADFDLVYITLGSNTMAIGDEPCNLMVKRRGRHHSWPTHSPIFNSMSTGRL</sequence>
<comment type="caution">
    <text evidence="1">The sequence shown here is derived from an EMBL/GenBank/DDBJ whole genome shotgun (WGS) entry which is preliminary data.</text>
</comment>
<organism evidence="1 2">
    <name type="scientific">Trichonephila clavipes</name>
    <name type="common">Golden silk orbweaver</name>
    <name type="synonym">Nephila clavipes</name>
    <dbReference type="NCBI Taxonomy" id="2585209"/>
    <lineage>
        <taxon>Eukaryota</taxon>
        <taxon>Metazoa</taxon>
        <taxon>Ecdysozoa</taxon>
        <taxon>Arthropoda</taxon>
        <taxon>Chelicerata</taxon>
        <taxon>Arachnida</taxon>
        <taxon>Araneae</taxon>
        <taxon>Araneomorphae</taxon>
        <taxon>Entelegynae</taxon>
        <taxon>Araneoidea</taxon>
        <taxon>Nephilidae</taxon>
        <taxon>Trichonephila</taxon>
    </lineage>
</organism>
<proteinExistence type="predicted"/>
<dbReference type="AlphaFoldDB" id="A0A8X6WJH1"/>
<accession>A0A8X6WJH1</accession>